<keyword evidence="1" id="KW-1133">Transmembrane helix</keyword>
<comment type="caution">
    <text evidence="2">The sequence shown here is derived from an EMBL/GenBank/DDBJ whole genome shotgun (WGS) entry which is preliminary data.</text>
</comment>
<feature type="transmembrane region" description="Helical" evidence="1">
    <location>
        <begin position="346"/>
        <end position="363"/>
    </location>
</feature>
<evidence type="ECO:0000313" key="2">
    <source>
        <dbReference type="EMBL" id="KAA6348889.1"/>
    </source>
</evidence>
<sequence>MDTKQIVRKTLLHTGVIVLFFLLVFIYFQPVFEGKVLQQADMTQFEGMSHELIEYGESSGWTGSMFSGMPSYHITGYSTGMDFVGWVRGHVLQVFTSETACPFLILLITAYILFLVLGAPWWLAILGSIATAFSSYNIIIVLAGHMTKAWTLSFVPLALAGMLLIFKKKYWGGGVLFTWGLAFMLVSNHLQITYYAALFFAILFIGFTVEQLRKRSYKHWSIASAVLSAGVLLAVLSNINTLYINYESGQESMRGKAELTPLNADTDAVEAPVSTGLDKDYVFVWSYGKAETLTFLVPHAKGGGSGGSLGKDSHLYKELKAHGAQVGKEVQTYTYWGDKPFTSGPVYFGAVVCFLFLFAFFIVPKNFKWGLLGATVFFIFLAWGRNLAGFNDWMYYHFPLYGKFRAVEMALVIPGFTFPILAVLAIKELINNKIETLKLKKSLYWSAGITAGICFLLWVMPSAFFNFESPNYDAQFQNQVPDWYYYSLLEDRKELLASDARRSFIFIVLAAGVVWTYIQSKNRKKMLPFLGVGLCVLILCDLWSVDRRYLSTKDFESKKSYKEKVFQKTLADNLILQDPTLSYRVLNLNNPFNESGTSYYHKSIGGYHAAKLGRYQDLIDRRLTKEIQSIINALQTATTVDDLHPVLANCPTLNMLNDKYIIYNPEQPPLVNPYINGNAWFVHSYRFVDTPDEEMAALETLNPKTEAVFDKSFESELQALQLVPDSSASIEMTAYYPNRVEYNSSSAQTGLAVFSEVYYKNGWKAFIDGQPVAISRADWILRAIPIPAGKHRIEFVFDPDDVRICGTITTIFSGLLVLLLVIGAIGGGVRGMKKMNE</sequence>
<keyword evidence="1" id="KW-0812">Transmembrane</keyword>
<accession>A0A5J4SRS3</accession>
<dbReference type="EMBL" id="SNRY01000058">
    <property type="protein sequence ID" value="KAA6348889.1"/>
    <property type="molecule type" value="Genomic_DNA"/>
</dbReference>
<dbReference type="PANTHER" id="PTHR38454:SF1">
    <property type="entry name" value="INTEGRAL MEMBRANE PROTEIN"/>
    <property type="match status" value="1"/>
</dbReference>
<proteinExistence type="predicted"/>
<dbReference type="Pfam" id="PF09586">
    <property type="entry name" value="YfhO"/>
    <property type="match status" value="1"/>
</dbReference>
<evidence type="ECO:0000256" key="1">
    <source>
        <dbReference type="SAM" id="Phobius"/>
    </source>
</evidence>
<organism evidence="2">
    <name type="scientific">termite gut metagenome</name>
    <dbReference type="NCBI Taxonomy" id="433724"/>
    <lineage>
        <taxon>unclassified sequences</taxon>
        <taxon>metagenomes</taxon>
        <taxon>organismal metagenomes</taxon>
    </lineage>
</organism>
<feature type="transmembrane region" description="Helical" evidence="1">
    <location>
        <begin position="500"/>
        <end position="518"/>
    </location>
</feature>
<dbReference type="InterPro" id="IPR018580">
    <property type="entry name" value="Uncharacterised_YfhO"/>
</dbReference>
<protein>
    <recommendedName>
        <fullName evidence="3">Bacterial membrane protein YfhO</fullName>
    </recommendedName>
</protein>
<feature type="transmembrane region" description="Helical" evidence="1">
    <location>
        <begin position="527"/>
        <end position="545"/>
    </location>
</feature>
<feature type="transmembrane region" description="Helical" evidence="1">
    <location>
        <begin position="91"/>
        <end position="114"/>
    </location>
</feature>
<dbReference type="PANTHER" id="PTHR38454">
    <property type="entry name" value="INTEGRAL MEMBRANE PROTEIN-RELATED"/>
    <property type="match status" value="1"/>
</dbReference>
<gene>
    <name evidence="2" type="ORF">EZS27_003689</name>
</gene>
<feature type="transmembrane region" description="Helical" evidence="1">
    <location>
        <begin position="221"/>
        <end position="244"/>
    </location>
</feature>
<feature type="transmembrane region" description="Helical" evidence="1">
    <location>
        <begin position="409"/>
        <end position="430"/>
    </location>
</feature>
<feature type="transmembrane region" description="Helical" evidence="1">
    <location>
        <begin position="192"/>
        <end position="209"/>
    </location>
</feature>
<reference evidence="2" key="1">
    <citation type="submission" date="2019-03" db="EMBL/GenBank/DDBJ databases">
        <title>Single cell metagenomics reveals metabolic interactions within the superorganism composed of flagellate Streblomastix strix and complex community of Bacteroidetes bacteria on its surface.</title>
        <authorList>
            <person name="Treitli S.C."/>
            <person name="Kolisko M."/>
            <person name="Husnik F."/>
            <person name="Keeling P."/>
            <person name="Hampl V."/>
        </authorList>
    </citation>
    <scope>NUCLEOTIDE SEQUENCE</scope>
    <source>
        <strain evidence="2">STM</strain>
    </source>
</reference>
<keyword evidence="1" id="KW-0472">Membrane</keyword>
<feature type="transmembrane region" description="Helical" evidence="1">
    <location>
        <begin position="442"/>
        <end position="460"/>
    </location>
</feature>
<feature type="transmembrane region" description="Helical" evidence="1">
    <location>
        <begin position="170"/>
        <end position="186"/>
    </location>
</feature>
<feature type="transmembrane region" description="Helical" evidence="1">
    <location>
        <begin position="811"/>
        <end position="829"/>
    </location>
</feature>
<name>A0A5J4SRS3_9ZZZZ</name>
<feature type="transmembrane region" description="Helical" evidence="1">
    <location>
        <begin position="12"/>
        <end position="32"/>
    </location>
</feature>
<dbReference type="AlphaFoldDB" id="A0A5J4SRS3"/>
<feature type="transmembrane region" description="Helical" evidence="1">
    <location>
        <begin position="370"/>
        <end position="389"/>
    </location>
</feature>
<evidence type="ECO:0008006" key="3">
    <source>
        <dbReference type="Google" id="ProtNLM"/>
    </source>
</evidence>